<reference evidence="1 2" key="1">
    <citation type="submission" date="2013-09" db="EMBL/GenBank/DDBJ databases">
        <title>Corchorus capsularis genome sequencing.</title>
        <authorList>
            <person name="Alam M."/>
            <person name="Haque M.S."/>
            <person name="Islam M.S."/>
            <person name="Emdad E.M."/>
            <person name="Islam M.M."/>
            <person name="Ahmed B."/>
            <person name="Halim A."/>
            <person name="Hossen Q.M.M."/>
            <person name="Hossain M.Z."/>
            <person name="Ahmed R."/>
            <person name="Khan M.M."/>
            <person name="Islam R."/>
            <person name="Rashid M.M."/>
            <person name="Khan S.A."/>
            <person name="Rahman M.S."/>
            <person name="Alam M."/>
        </authorList>
    </citation>
    <scope>NUCLEOTIDE SEQUENCE [LARGE SCALE GENOMIC DNA]</scope>
    <source>
        <strain evidence="2">cv. CVL-1</strain>
        <tissue evidence="1">Whole seedling</tissue>
    </source>
</reference>
<dbReference type="Gramene" id="OMO67219">
    <property type="protein sequence ID" value="OMO67219"/>
    <property type="gene ID" value="CCACVL1_20704"/>
</dbReference>
<name>A0A1R3HA38_COCAP</name>
<evidence type="ECO:0000313" key="1">
    <source>
        <dbReference type="EMBL" id="OMO67219.1"/>
    </source>
</evidence>
<protein>
    <submittedName>
        <fullName evidence="1">Uncharacterized protein</fullName>
    </submittedName>
</protein>
<dbReference type="EMBL" id="AWWV01012439">
    <property type="protein sequence ID" value="OMO67219.1"/>
    <property type="molecule type" value="Genomic_DNA"/>
</dbReference>
<dbReference type="Proteomes" id="UP000188268">
    <property type="component" value="Unassembled WGS sequence"/>
</dbReference>
<sequence>MADEMMTKMDETRRGKNISASMAVFPSVLSATWPIIIMPPDLSKTQKAIPSPH</sequence>
<organism evidence="1 2">
    <name type="scientific">Corchorus capsularis</name>
    <name type="common">Jute</name>
    <dbReference type="NCBI Taxonomy" id="210143"/>
    <lineage>
        <taxon>Eukaryota</taxon>
        <taxon>Viridiplantae</taxon>
        <taxon>Streptophyta</taxon>
        <taxon>Embryophyta</taxon>
        <taxon>Tracheophyta</taxon>
        <taxon>Spermatophyta</taxon>
        <taxon>Magnoliopsida</taxon>
        <taxon>eudicotyledons</taxon>
        <taxon>Gunneridae</taxon>
        <taxon>Pentapetalae</taxon>
        <taxon>rosids</taxon>
        <taxon>malvids</taxon>
        <taxon>Malvales</taxon>
        <taxon>Malvaceae</taxon>
        <taxon>Grewioideae</taxon>
        <taxon>Apeibeae</taxon>
        <taxon>Corchorus</taxon>
    </lineage>
</organism>
<keyword evidence="2" id="KW-1185">Reference proteome</keyword>
<proteinExistence type="predicted"/>
<accession>A0A1R3HA38</accession>
<comment type="caution">
    <text evidence="1">The sequence shown here is derived from an EMBL/GenBank/DDBJ whole genome shotgun (WGS) entry which is preliminary data.</text>
</comment>
<evidence type="ECO:0000313" key="2">
    <source>
        <dbReference type="Proteomes" id="UP000188268"/>
    </source>
</evidence>
<gene>
    <name evidence="1" type="ORF">CCACVL1_20704</name>
</gene>
<dbReference type="AlphaFoldDB" id="A0A1R3HA38"/>